<dbReference type="SMART" id="SM00448">
    <property type="entry name" value="REC"/>
    <property type="match status" value="1"/>
</dbReference>
<dbReference type="PANTHER" id="PTHR43280">
    <property type="entry name" value="ARAC-FAMILY TRANSCRIPTIONAL REGULATOR"/>
    <property type="match status" value="1"/>
</dbReference>
<evidence type="ECO:0000256" key="1">
    <source>
        <dbReference type="ARBA" id="ARBA00023015"/>
    </source>
</evidence>
<dbReference type="GO" id="GO:0000160">
    <property type="term" value="P:phosphorelay signal transduction system"/>
    <property type="evidence" value="ECO:0007669"/>
    <property type="project" value="InterPro"/>
</dbReference>
<dbReference type="SMART" id="SM00342">
    <property type="entry name" value="HTH_ARAC"/>
    <property type="match status" value="1"/>
</dbReference>
<dbReference type="InterPro" id="IPR018060">
    <property type="entry name" value="HTH_AraC"/>
</dbReference>
<feature type="domain" description="Response regulatory" evidence="7">
    <location>
        <begin position="3"/>
        <end position="120"/>
    </location>
</feature>
<dbReference type="GO" id="GO:0043565">
    <property type="term" value="F:sequence-specific DNA binding"/>
    <property type="evidence" value="ECO:0007669"/>
    <property type="project" value="InterPro"/>
</dbReference>
<dbReference type="SUPFAM" id="SSF46689">
    <property type="entry name" value="Homeodomain-like"/>
    <property type="match status" value="2"/>
</dbReference>
<evidence type="ECO:0000313" key="8">
    <source>
        <dbReference type="EMBL" id="MBD2847418.1"/>
    </source>
</evidence>
<dbReference type="InterPro" id="IPR009057">
    <property type="entry name" value="Homeodomain-like_sf"/>
</dbReference>
<keyword evidence="3" id="KW-0804">Transcription</keyword>
<evidence type="ECO:0000256" key="4">
    <source>
        <dbReference type="PROSITE-ProRule" id="PRU00169"/>
    </source>
</evidence>
<feature type="domain" description="HTH araC/xylS-type" evidence="6">
    <location>
        <begin position="431"/>
        <end position="529"/>
    </location>
</feature>
<comment type="caution">
    <text evidence="8">The sequence shown here is derived from an EMBL/GenBank/DDBJ whole genome shotgun (WGS) entry which is preliminary data.</text>
</comment>
<dbReference type="InterPro" id="IPR001789">
    <property type="entry name" value="Sig_transdc_resp-reg_receiver"/>
</dbReference>
<evidence type="ECO:0000256" key="3">
    <source>
        <dbReference type="ARBA" id="ARBA00023163"/>
    </source>
</evidence>
<dbReference type="PANTHER" id="PTHR43280:SF2">
    <property type="entry name" value="HTH-TYPE TRANSCRIPTIONAL REGULATOR EXSA"/>
    <property type="match status" value="1"/>
</dbReference>
<dbReference type="Gene3D" id="1.10.10.60">
    <property type="entry name" value="Homeodomain-like"/>
    <property type="match status" value="2"/>
</dbReference>
<dbReference type="SUPFAM" id="SSF52172">
    <property type="entry name" value="CheY-like"/>
    <property type="match status" value="1"/>
</dbReference>
<dbReference type="InterPro" id="IPR011006">
    <property type="entry name" value="CheY-like_superfamily"/>
</dbReference>
<dbReference type="PROSITE" id="PS50110">
    <property type="entry name" value="RESPONSE_REGULATORY"/>
    <property type="match status" value="1"/>
</dbReference>
<dbReference type="PROSITE" id="PS01124">
    <property type="entry name" value="HTH_ARAC_FAMILY_2"/>
    <property type="match status" value="1"/>
</dbReference>
<protein>
    <submittedName>
        <fullName evidence="8">Response regulator</fullName>
    </submittedName>
</protein>
<keyword evidence="4" id="KW-0597">Phosphoprotein</keyword>
<dbReference type="GO" id="GO:0003700">
    <property type="term" value="F:DNA-binding transcription factor activity"/>
    <property type="evidence" value="ECO:0007669"/>
    <property type="project" value="InterPro"/>
</dbReference>
<name>A0A927BY08_9BACL</name>
<dbReference type="RefSeq" id="WP_190920524.1">
    <property type="nucleotide sequence ID" value="NZ_JACXIZ010000037.1"/>
</dbReference>
<dbReference type="Gene3D" id="3.40.50.2300">
    <property type="match status" value="1"/>
</dbReference>
<feature type="coiled-coil region" evidence="5">
    <location>
        <begin position="247"/>
        <end position="281"/>
    </location>
</feature>
<evidence type="ECO:0000256" key="2">
    <source>
        <dbReference type="ARBA" id="ARBA00023125"/>
    </source>
</evidence>
<evidence type="ECO:0000313" key="9">
    <source>
        <dbReference type="Proteomes" id="UP000621560"/>
    </source>
</evidence>
<keyword evidence="5" id="KW-0175">Coiled coil</keyword>
<reference evidence="8" key="1">
    <citation type="submission" date="2020-09" db="EMBL/GenBank/DDBJ databases">
        <title>A novel bacterium of genus Paenibacillus, isolated from South China Sea.</title>
        <authorList>
            <person name="Huang H."/>
            <person name="Mo K."/>
            <person name="Hu Y."/>
        </authorList>
    </citation>
    <scope>NUCLEOTIDE SEQUENCE</scope>
    <source>
        <strain evidence="8">IB182496</strain>
    </source>
</reference>
<keyword evidence="1" id="KW-0805">Transcription regulation</keyword>
<sequence>MYNLIICDDEAVILKGLSRSIPWQHYRLRVAGCFADGREAAAYMAHHPVDVVLTDVDMAEMTGIELARHIQQHHPETSVVILSGHQNFEYAKTAMQYNVRHYLLKPINFEEIERVFVALTEQLDEQASRAQAREQERRRYAELLPLLRAQFFTDLTLGALRHSVERLGERLRLLELAEDPGRYSLDVVRLILEPGERGGEQRSGWPRICESAIEYVEAALQEESGLPCCALMRSGEQLHLMALGEVAGRDQGDADQLQAMLERLEAELRQLYGLRLRLDREASYHTLLQAAQELRPLQLEPGGAPAEDGTARLRPREYERLLQRCKLLVSKLYDGHYAAAAELLETLFDEMEELPVSTVQRLAIDLFALISGHMAEWGEQAGALSGGMLDYGQLLRLPDHAAVRAWSARVLEEIAARLRSGQETPYAKLFAKVKAYLHEHYAEDLNLDGVADQVFLNPVYFSRLFKQEMGINFIDYLTRVRVEKAKELLRSGRYKSYEVSEIVGYRSSKYFTKVFKQATGYTPGAYSRMTSESG</sequence>
<keyword evidence="2" id="KW-0238">DNA-binding</keyword>
<accession>A0A927BY08</accession>
<dbReference type="Pfam" id="PF00072">
    <property type="entry name" value="Response_reg"/>
    <property type="match status" value="1"/>
</dbReference>
<evidence type="ECO:0000259" key="7">
    <source>
        <dbReference type="PROSITE" id="PS50110"/>
    </source>
</evidence>
<dbReference type="AlphaFoldDB" id="A0A927BY08"/>
<evidence type="ECO:0000256" key="5">
    <source>
        <dbReference type="SAM" id="Coils"/>
    </source>
</evidence>
<proteinExistence type="predicted"/>
<feature type="modified residue" description="4-aspartylphosphate" evidence="4">
    <location>
        <position position="55"/>
    </location>
</feature>
<keyword evidence="9" id="KW-1185">Reference proteome</keyword>
<dbReference type="Pfam" id="PF12833">
    <property type="entry name" value="HTH_18"/>
    <property type="match status" value="1"/>
</dbReference>
<dbReference type="EMBL" id="JACXIZ010000037">
    <property type="protein sequence ID" value="MBD2847418.1"/>
    <property type="molecule type" value="Genomic_DNA"/>
</dbReference>
<gene>
    <name evidence="8" type="ORF">IDH44_19625</name>
</gene>
<dbReference type="CDD" id="cd17536">
    <property type="entry name" value="REC_YesN-like"/>
    <property type="match status" value="1"/>
</dbReference>
<organism evidence="8 9">
    <name type="scientific">Paenibacillus sabuli</name>
    <dbReference type="NCBI Taxonomy" id="2772509"/>
    <lineage>
        <taxon>Bacteria</taxon>
        <taxon>Bacillati</taxon>
        <taxon>Bacillota</taxon>
        <taxon>Bacilli</taxon>
        <taxon>Bacillales</taxon>
        <taxon>Paenibacillaceae</taxon>
        <taxon>Paenibacillus</taxon>
    </lineage>
</organism>
<dbReference type="Proteomes" id="UP000621560">
    <property type="component" value="Unassembled WGS sequence"/>
</dbReference>
<evidence type="ECO:0000259" key="6">
    <source>
        <dbReference type="PROSITE" id="PS01124"/>
    </source>
</evidence>